<gene>
    <name evidence="6" type="ORF">BN13_810030</name>
</gene>
<accession>A0A077MDM9</accession>
<sequence length="213" mass="22935">MRSPDAAWSLLEAGGPDEVTIRAVARAVNVSHAAPRHHFAGRSALIEAMIVEGFGWFVDALQAGWDSQEDPVAAFTEVGLAYVRFARTRPQVFQLITRPERHFPHGREDAIGEAAGRAFNVVLQGVEECQAVGAIDEGDPRMWAFVAWSGVHGLATMLDDGIAESVGIGDADELTLLLLAGMGHGLFSRRRMPDVTGPEPGLDWLRTRTAPGA</sequence>
<dbReference type="InterPro" id="IPR001647">
    <property type="entry name" value="HTH_TetR"/>
</dbReference>
<dbReference type="InterPro" id="IPR025996">
    <property type="entry name" value="MT1864/Rv1816-like_C"/>
</dbReference>
<dbReference type="PROSITE" id="PS50977">
    <property type="entry name" value="HTH_TETR_2"/>
    <property type="match status" value="1"/>
</dbReference>
<proteinExistence type="predicted"/>
<reference evidence="6 7" key="1">
    <citation type="journal article" date="2013" name="ISME J.">
        <title>A metabolic model for members of the genus Tetrasphaera involved in enhanced biological phosphorus removal.</title>
        <authorList>
            <person name="Kristiansen R."/>
            <person name="Nguyen H.T.T."/>
            <person name="Saunders A.M."/>
            <person name="Nielsen J.L."/>
            <person name="Wimmer R."/>
            <person name="Le V.Q."/>
            <person name="McIlroy S.J."/>
            <person name="Petrovski S."/>
            <person name="Seviour R.J."/>
            <person name="Calteau A."/>
            <person name="Nielsen K.L."/>
            <person name="Nielsen P.H."/>
        </authorList>
    </citation>
    <scope>NUCLEOTIDE SEQUENCE [LARGE SCALE GENOMIC DNA]</scope>
    <source>
        <strain evidence="6 7">Ben 74</strain>
    </source>
</reference>
<dbReference type="SUPFAM" id="SSF48498">
    <property type="entry name" value="Tetracyclin repressor-like, C-terminal domain"/>
    <property type="match status" value="1"/>
</dbReference>
<dbReference type="PANTHER" id="PTHR30055:SF234">
    <property type="entry name" value="HTH-TYPE TRANSCRIPTIONAL REGULATOR BETI"/>
    <property type="match status" value="1"/>
</dbReference>
<evidence type="ECO:0000313" key="6">
    <source>
        <dbReference type="EMBL" id="CCI54764.1"/>
    </source>
</evidence>
<dbReference type="InterPro" id="IPR009057">
    <property type="entry name" value="Homeodomain-like_sf"/>
</dbReference>
<keyword evidence="2 4" id="KW-0238">DNA-binding</keyword>
<dbReference type="EMBL" id="CAJC01000196">
    <property type="protein sequence ID" value="CCI54764.1"/>
    <property type="molecule type" value="Genomic_DNA"/>
</dbReference>
<dbReference type="STRING" id="1193518.BN13_810030"/>
<dbReference type="PANTHER" id="PTHR30055">
    <property type="entry name" value="HTH-TYPE TRANSCRIPTIONAL REGULATOR RUTR"/>
    <property type="match status" value="1"/>
</dbReference>
<evidence type="ECO:0000256" key="1">
    <source>
        <dbReference type="ARBA" id="ARBA00023015"/>
    </source>
</evidence>
<evidence type="ECO:0000259" key="5">
    <source>
        <dbReference type="PROSITE" id="PS50977"/>
    </source>
</evidence>
<keyword evidence="7" id="KW-1185">Reference proteome</keyword>
<keyword evidence="3" id="KW-0804">Transcription</keyword>
<dbReference type="SUPFAM" id="SSF46689">
    <property type="entry name" value="Homeodomain-like"/>
    <property type="match status" value="1"/>
</dbReference>
<name>A0A077MDM9_9MICO</name>
<dbReference type="InterPro" id="IPR036271">
    <property type="entry name" value="Tet_transcr_reg_TetR-rel_C_sf"/>
</dbReference>
<dbReference type="Gene3D" id="1.10.357.10">
    <property type="entry name" value="Tetracycline Repressor, domain 2"/>
    <property type="match status" value="1"/>
</dbReference>
<evidence type="ECO:0000256" key="2">
    <source>
        <dbReference type="ARBA" id="ARBA00023125"/>
    </source>
</evidence>
<feature type="DNA-binding region" description="H-T-H motif" evidence="4">
    <location>
        <begin position="20"/>
        <end position="39"/>
    </location>
</feature>
<protein>
    <submittedName>
        <fullName evidence="6">Putative Transcriptional regulator, TetR family</fullName>
    </submittedName>
</protein>
<dbReference type="GO" id="GO:0003700">
    <property type="term" value="F:DNA-binding transcription factor activity"/>
    <property type="evidence" value="ECO:0007669"/>
    <property type="project" value="TreeGrafter"/>
</dbReference>
<evidence type="ECO:0000313" key="7">
    <source>
        <dbReference type="Proteomes" id="UP000035720"/>
    </source>
</evidence>
<dbReference type="Proteomes" id="UP000035720">
    <property type="component" value="Unassembled WGS sequence"/>
</dbReference>
<comment type="caution">
    <text evidence="6">The sequence shown here is derived from an EMBL/GenBank/DDBJ whole genome shotgun (WGS) entry which is preliminary data.</text>
</comment>
<feature type="domain" description="HTH tetR-type" evidence="5">
    <location>
        <begin position="1"/>
        <end position="57"/>
    </location>
</feature>
<dbReference type="Pfam" id="PF13305">
    <property type="entry name" value="TetR_C_33"/>
    <property type="match status" value="1"/>
</dbReference>
<dbReference type="AlphaFoldDB" id="A0A077MDM9"/>
<dbReference type="OrthoDB" id="3173376at2"/>
<dbReference type="RefSeq" id="WP_048547392.1">
    <property type="nucleotide sequence ID" value="NZ_HF571038.1"/>
</dbReference>
<evidence type="ECO:0000256" key="3">
    <source>
        <dbReference type="ARBA" id="ARBA00023163"/>
    </source>
</evidence>
<dbReference type="GO" id="GO:0000976">
    <property type="term" value="F:transcription cis-regulatory region binding"/>
    <property type="evidence" value="ECO:0007669"/>
    <property type="project" value="TreeGrafter"/>
</dbReference>
<organism evidence="6 7">
    <name type="scientific">Nostocoides jenkinsii Ben 74</name>
    <dbReference type="NCBI Taxonomy" id="1193518"/>
    <lineage>
        <taxon>Bacteria</taxon>
        <taxon>Bacillati</taxon>
        <taxon>Actinomycetota</taxon>
        <taxon>Actinomycetes</taxon>
        <taxon>Micrococcales</taxon>
        <taxon>Intrasporangiaceae</taxon>
        <taxon>Nostocoides</taxon>
    </lineage>
</organism>
<evidence type="ECO:0000256" key="4">
    <source>
        <dbReference type="PROSITE-ProRule" id="PRU00335"/>
    </source>
</evidence>
<dbReference type="Pfam" id="PF00440">
    <property type="entry name" value="TetR_N"/>
    <property type="match status" value="1"/>
</dbReference>
<dbReference type="InterPro" id="IPR050109">
    <property type="entry name" value="HTH-type_TetR-like_transc_reg"/>
</dbReference>
<keyword evidence="1" id="KW-0805">Transcription regulation</keyword>